<proteinExistence type="predicted"/>
<dbReference type="Pfam" id="PF00107">
    <property type="entry name" value="ADH_zinc_N"/>
    <property type="match status" value="1"/>
</dbReference>
<dbReference type="SUPFAM" id="SSF51735">
    <property type="entry name" value="NAD(P)-binding Rossmann-fold domains"/>
    <property type="match status" value="1"/>
</dbReference>
<feature type="domain" description="Enoyl reductase (ER)" evidence="3">
    <location>
        <begin position="16"/>
        <end position="329"/>
    </location>
</feature>
<dbReference type="InterPro" id="IPR011032">
    <property type="entry name" value="GroES-like_sf"/>
</dbReference>
<dbReference type="SUPFAM" id="SSF50129">
    <property type="entry name" value="GroES-like"/>
    <property type="match status" value="1"/>
</dbReference>
<keyword evidence="1" id="KW-0521">NADP</keyword>
<dbReference type="SMART" id="SM00829">
    <property type="entry name" value="PKS_ER"/>
    <property type="match status" value="1"/>
</dbReference>
<evidence type="ECO:0000256" key="2">
    <source>
        <dbReference type="ARBA" id="ARBA00023002"/>
    </source>
</evidence>
<dbReference type="GO" id="GO:0016651">
    <property type="term" value="F:oxidoreductase activity, acting on NAD(P)H"/>
    <property type="evidence" value="ECO:0007669"/>
    <property type="project" value="TreeGrafter"/>
</dbReference>
<dbReference type="InterPro" id="IPR013154">
    <property type="entry name" value="ADH-like_N"/>
</dbReference>
<reference evidence="4 5" key="1">
    <citation type="submission" date="2019-06" db="EMBL/GenBank/DDBJ databases">
        <authorList>
            <person name="Lee I."/>
            <person name="Jang G.I."/>
            <person name="Hwang C.Y."/>
        </authorList>
    </citation>
    <scope>NUCLEOTIDE SEQUENCE [LARGE SCALE GENOMIC DNA]</scope>
    <source>
        <strain evidence="4 5">PAMC 28131</strain>
    </source>
</reference>
<dbReference type="InterPro" id="IPR014189">
    <property type="entry name" value="Quinone_OxRdtase_PIG3"/>
</dbReference>
<dbReference type="InterPro" id="IPR020843">
    <property type="entry name" value="ER"/>
</dbReference>
<accession>A0A501XSP2</accession>
<protein>
    <submittedName>
        <fullName evidence="4">NAD(P)H-quinone oxidoreductase</fullName>
    </submittedName>
</protein>
<dbReference type="Gene3D" id="3.40.50.720">
    <property type="entry name" value="NAD(P)-binding Rossmann-like Domain"/>
    <property type="match status" value="1"/>
</dbReference>
<dbReference type="OrthoDB" id="9780520at2"/>
<evidence type="ECO:0000313" key="4">
    <source>
        <dbReference type="EMBL" id="TPE63688.1"/>
    </source>
</evidence>
<evidence type="ECO:0000259" key="3">
    <source>
        <dbReference type="SMART" id="SM00829"/>
    </source>
</evidence>
<dbReference type="CDD" id="cd05276">
    <property type="entry name" value="p53_inducible_oxidoreductase"/>
    <property type="match status" value="1"/>
</dbReference>
<name>A0A501XSP2_9SPHN</name>
<dbReference type="PANTHER" id="PTHR48106">
    <property type="entry name" value="QUINONE OXIDOREDUCTASE PIG3-RELATED"/>
    <property type="match status" value="1"/>
</dbReference>
<dbReference type="AlphaFoldDB" id="A0A501XSP2"/>
<dbReference type="InterPro" id="IPR013149">
    <property type="entry name" value="ADH-like_C"/>
</dbReference>
<dbReference type="EMBL" id="VFSU01000011">
    <property type="protein sequence ID" value="TPE63688.1"/>
    <property type="molecule type" value="Genomic_DNA"/>
</dbReference>
<keyword evidence="5" id="KW-1185">Reference proteome</keyword>
<dbReference type="InterPro" id="IPR036291">
    <property type="entry name" value="NAD(P)-bd_dom_sf"/>
</dbReference>
<dbReference type="Gene3D" id="3.90.180.10">
    <property type="entry name" value="Medium-chain alcohol dehydrogenases, catalytic domain"/>
    <property type="match status" value="1"/>
</dbReference>
<keyword evidence="2" id="KW-0560">Oxidoreductase</keyword>
<evidence type="ECO:0000256" key="1">
    <source>
        <dbReference type="ARBA" id="ARBA00022857"/>
    </source>
</evidence>
<gene>
    <name evidence="4" type="ORF">FJQ54_02185</name>
</gene>
<dbReference type="GO" id="GO:0070402">
    <property type="term" value="F:NADPH binding"/>
    <property type="evidence" value="ECO:0007669"/>
    <property type="project" value="TreeGrafter"/>
</dbReference>
<sequence>MTLPTTMRAIDPAQPGGPDVLQVVERPVPTPGPGEVLIRVHAAGVNRPDVLQRMGRYPVPPGASTILGLEAAGEVVALGEGTSGIEIGDPVTALVPGGAYADYVAAPAGQCLPVPPGMRFAEAATLPETWFTVWANLHDLAHCQTCESLLVHGGTSGIGVTAIDFARLRGLDIIVTCGTDAKCKAALEIGATHAINYRDGDFAPIVRELTGGRGVDVVLDMVGGEYFPRNLASLKEGGRHVSIAFQKGGRLELDIAFVMRRRLHVTGSLLRPRSVEEKASIAEALKAEIWPHFSDGTLGAHLFKEFPLEQADDAHRLMEAGGHVGKIALTLTSAGG</sequence>
<dbReference type="PANTHER" id="PTHR48106:SF8">
    <property type="entry name" value="OS02G0805600 PROTEIN"/>
    <property type="match status" value="1"/>
</dbReference>
<organism evidence="4 5">
    <name type="scientific">Sandaracinobacter neustonicus</name>
    <dbReference type="NCBI Taxonomy" id="1715348"/>
    <lineage>
        <taxon>Bacteria</taxon>
        <taxon>Pseudomonadati</taxon>
        <taxon>Pseudomonadota</taxon>
        <taxon>Alphaproteobacteria</taxon>
        <taxon>Sphingomonadales</taxon>
        <taxon>Sphingosinicellaceae</taxon>
        <taxon>Sandaracinobacter</taxon>
    </lineage>
</organism>
<dbReference type="Proteomes" id="UP000319897">
    <property type="component" value="Unassembled WGS sequence"/>
</dbReference>
<evidence type="ECO:0000313" key="5">
    <source>
        <dbReference type="Proteomes" id="UP000319897"/>
    </source>
</evidence>
<dbReference type="Pfam" id="PF08240">
    <property type="entry name" value="ADH_N"/>
    <property type="match status" value="1"/>
</dbReference>
<dbReference type="NCBIfam" id="TIGR02824">
    <property type="entry name" value="quinone_pig3"/>
    <property type="match status" value="1"/>
</dbReference>
<dbReference type="RefSeq" id="WP_140926701.1">
    <property type="nucleotide sequence ID" value="NZ_VFSU01000011.1"/>
</dbReference>
<comment type="caution">
    <text evidence="4">The sequence shown here is derived from an EMBL/GenBank/DDBJ whole genome shotgun (WGS) entry which is preliminary data.</text>
</comment>